<dbReference type="InterPro" id="IPR003594">
    <property type="entry name" value="HATPase_dom"/>
</dbReference>
<keyword evidence="7" id="KW-0812">Transmembrane</keyword>
<dbReference type="InterPro" id="IPR003661">
    <property type="entry name" value="HisK_dim/P_dom"/>
</dbReference>
<dbReference type="Gene3D" id="3.30.450.20">
    <property type="entry name" value="PAS domain"/>
    <property type="match status" value="2"/>
</dbReference>
<dbReference type="InterPro" id="IPR036097">
    <property type="entry name" value="HisK_dim/P_sf"/>
</dbReference>
<feature type="transmembrane region" description="Helical" evidence="7">
    <location>
        <begin position="28"/>
        <end position="55"/>
    </location>
</feature>
<evidence type="ECO:0000313" key="9">
    <source>
        <dbReference type="EMBL" id="MDQ2069547.1"/>
    </source>
</evidence>
<protein>
    <recommendedName>
        <fullName evidence="2">histidine kinase</fullName>
        <ecNumber evidence="2">2.7.13.3</ecNumber>
    </recommendedName>
</protein>
<evidence type="ECO:0000256" key="4">
    <source>
        <dbReference type="ARBA" id="ARBA00022679"/>
    </source>
</evidence>
<comment type="caution">
    <text evidence="9">The sequence shown here is derived from an EMBL/GenBank/DDBJ whole genome shotgun (WGS) entry which is preliminary data.</text>
</comment>
<dbReference type="CDD" id="cd00130">
    <property type="entry name" value="PAS"/>
    <property type="match status" value="1"/>
</dbReference>
<dbReference type="InterPro" id="IPR005467">
    <property type="entry name" value="His_kinase_dom"/>
</dbReference>
<dbReference type="SUPFAM" id="SSF55785">
    <property type="entry name" value="PYP-like sensor domain (PAS domain)"/>
    <property type="match status" value="1"/>
</dbReference>
<evidence type="ECO:0000259" key="8">
    <source>
        <dbReference type="PROSITE" id="PS50109"/>
    </source>
</evidence>
<dbReference type="PANTHER" id="PTHR42878:SF15">
    <property type="entry name" value="BACTERIOPHYTOCHROME"/>
    <property type="match status" value="1"/>
</dbReference>
<dbReference type="PANTHER" id="PTHR42878">
    <property type="entry name" value="TWO-COMPONENT HISTIDINE KINASE"/>
    <property type="match status" value="1"/>
</dbReference>
<dbReference type="RefSeq" id="WP_306728045.1">
    <property type="nucleotide sequence ID" value="NZ_JAVDDT010000003.1"/>
</dbReference>
<reference evidence="9 10" key="1">
    <citation type="submission" date="2023-08" db="EMBL/GenBank/DDBJ databases">
        <title>Whole-genome sequencing of halo(alkali)philic microorganisms from hypersaline lakes.</title>
        <authorList>
            <person name="Sorokin D.Y."/>
            <person name="Abbas B."/>
            <person name="Merkel A.Y."/>
        </authorList>
    </citation>
    <scope>NUCLEOTIDE SEQUENCE [LARGE SCALE GENOMIC DNA]</scope>
    <source>
        <strain evidence="9 10">AB-CW4</strain>
    </source>
</reference>
<dbReference type="InterPro" id="IPR035965">
    <property type="entry name" value="PAS-like_dom_sf"/>
</dbReference>
<evidence type="ECO:0000256" key="3">
    <source>
        <dbReference type="ARBA" id="ARBA00022553"/>
    </source>
</evidence>
<dbReference type="CDD" id="cd00082">
    <property type="entry name" value="HisKA"/>
    <property type="match status" value="1"/>
</dbReference>
<keyword evidence="9" id="KW-0547">Nucleotide-binding</keyword>
<organism evidence="9 10">
    <name type="scientific">Natronospira bacteriovora</name>
    <dbReference type="NCBI Taxonomy" id="3069753"/>
    <lineage>
        <taxon>Bacteria</taxon>
        <taxon>Pseudomonadati</taxon>
        <taxon>Pseudomonadota</taxon>
        <taxon>Gammaproteobacteria</taxon>
        <taxon>Natronospirales</taxon>
        <taxon>Natronospiraceae</taxon>
        <taxon>Natronospira</taxon>
    </lineage>
</organism>
<evidence type="ECO:0000313" key="10">
    <source>
        <dbReference type="Proteomes" id="UP001239019"/>
    </source>
</evidence>
<keyword evidence="3" id="KW-0597">Phosphoprotein</keyword>
<name>A0ABU0W686_9GAMM</name>
<feature type="domain" description="Histidine kinase" evidence="8">
    <location>
        <begin position="535"/>
        <end position="750"/>
    </location>
</feature>
<evidence type="ECO:0000256" key="5">
    <source>
        <dbReference type="ARBA" id="ARBA00022777"/>
    </source>
</evidence>
<gene>
    <name evidence="9" type="ORF">RBH19_06660</name>
</gene>
<dbReference type="EMBL" id="JAVDDT010000003">
    <property type="protein sequence ID" value="MDQ2069547.1"/>
    <property type="molecule type" value="Genomic_DNA"/>
</dbReference>
<evidence type="ECO:0000256" key="7">
    <source>
        <dbReference type="SAM" id="Phobius"/>
    </source>
</evidence>
<dbReference type="Gene3D" id="1.10.287.130">
    <property type="match status" value="1"/>
</dbReference>
<dbReference type="InterPro" id="IPR000014">
    <property type="entry name" value="PAS"/>
</dbReference>
<dbReference type="Pfam" id="PF08448">
    <property type="entry name" value="PAS_4"/>
    <property type="match status" value="1"/>
</dbReference>
<keyword evidence="7" id="KW-1133">Transmembrane helix</keyword>
<feature type="transmembrane region" description="Helical" evidence="7">
    <location>
        <begin position="306"/>
        <end position="328"/>
    </location>
</feature>
<dbReference type="SMART" id="SM00387">
    <property type="entry name" value="HATPase_c"/>
    <property type="match status" value="1"/>
</dbReference>
<comment type="catalytic activity">
    <reaction evidence="1">
        <text>ATP + protein L-histidine = ADP + protein N-phospho-L-histidine.</text>
        <dbReference type="EC" id="2.7.13.3"/>
    </reaction>
</comment>
<dbReference type="SMART" id="SM00091">
    <property type="entry name" value="PAS"/>
    <property type="match status" value="1"/>
</dbReference>
<dbReference type="InterPro" id="IPR004358">
    <property type="entry name" value="Sig_transdc_His_kin-like_C"/>
</dbReference>
<dbReference type="EC" id="2.7.13.3" evidence="2"/>
<dbReference type="Proteomes" id="UP001239019">
    <property type="component" value="Unassembled WGS sequence"/>
</dbReference>
<dbReference type="Pfam" id="PF00512">
    <property type="entry name" value="HisKA"/>
    <property type="match status" value="1"/>
</dbReference>
<keyword evidence="9" id="KW-0067">ATP-binding</keyword>
<accession>A0ABU0W686</accession>
<keyword evidence="4" id="KW-0808">Transferase</keyword>
<dbReference type="InterPro" id="IPR036890">
    <property type="entry name" value="HATPase_C_sf"/>
</dbReference>
<keyword evidence="5" id="KW-0418">Kinase</keyword>
<proteinExistence type="predicted"/>
<dbReference type="Pfam" id="PF02518">
    <property type="entry name" value="HATPase_c"/>
    <property type="match status" value="1"/>
</dbReference>
<keyword evidence="6 7" id="KW-0472">Membrane</keyword>
<dbReference type="InterPro" id="IPR050351">
    <property type="entry name" value="BphY/WalK/GraS-like"/>
</dbReference>
<dbReference type="PRINTS" id="PR00344">
    <property type="entry name" value="BCTRLSENSOR"/>
</dbReference>
<sequence>MSESIHGSGRFRRRWGRGPPRGFWARPIALIFFRLTMLAAIPVFVCFALLFWLVYSGERERAMEQTITIADTMARSHANQLEYSRSLLMLMNRQAGEASQPDAVCGGAFQDVVEQSDYIFNAGVVGGNGHLQCATRMPDVRPDLSSHAFFQAARSRSDPQIGDAVMPFATGNSQRVLHLAQRVGTGLDPEAVVFLAIDPEQAVLPSGLEPLASDYILTLIGDDGRIHYRSADADRWIGHRLENVDSLLAQVVDGFIREAMMGLDGVRRQHAANQVELGDGRRVFAVAGVPLEPGLIHARQYRNWSLILMFTAFLSLLVLAIFSGRVFVRRNVLPVLEQVHGIRRNEPVDASVGGDRMSDEFRTILSHLHQADEERRQILEHLRLHVGHSPLAVIEWDRGLRIRSWSSRAEKLFEWPATAVLGRRPFEWLFFHEDDRAGVEESFRRIFSCEEDGCEFACRVHTRMGRVVHCAWYMAAVDLDDPERGHILSFVLDITDKVLAEEELRALNRQLEWRVRSRTEALEFANRELESFSYSVSHDLRAPLRGIDGYSQALEEDYGGALDETAHHYIQRIRAATSRMGDLIDDLLRLSRVSLSELKRSRVSVTDVAVSICRQLEEDYPDRRVHWQVDEGLEAYADADLLKTALENLLDNAWKFTRQAESPEIHLSAFKGESGQQGFELRDNGAGFDSAYVERIFQPFQRLHGYEEFEGTGIGLTTVHRIVIRHGGWITAHGHPSMGACFRFSFGDRGMSDG</sequence>
<dbReference type="SUPFAM" id="SSF55874">
    <property type="entry name" value="ATPase domain of HSP90 chaperone/DNA topoisomerase II/histidine kinase"/>
    <property type="match status" value="1"/>
</dbReference>
<keyword evidence="10" id="KW-1185">Reference proteome</keyword>
<evidence type="ECO:0000256" key="1">
    <source>
        <dbReference type="ARBA" id="ARBA00000085"/>
    </source>
</evidence>
<dbReference type="GO" id="GO:0005524">
    <property type="term" value="F:ATP binding"/>
    <property type="evidence" value="ECO:0007669"/>
    <property type="project" value="UniProtKB-KW"/>
</dbReference>
<evidence type="ECO:0000256" key="2">
    <source>
        <dbReference type="ARBA" id="ARBA00012438"/>
    </source>
</evidence>
<dbReference type="InterPro" id="IPR013656">
    <property type="entry name" value="PAS_4"/>
</dbReference>
<evidence type="ECO:0000256" key="6">
    <source>
        <dbReference type="ARBA" id="ARBA00023136"/>
    </source>
</evidence>
<dbReference type="SMART" id="SM00388">
    <property type="entry name" value="HisKA"/>
    <property type="match status" value="1"/>
</dbReference>
<dbReference type="SUPFAM" id="SSF47384">
    <property type="entry name" value="Homodimeric domain of signal transducing histidine kinase"/>
    <property type="match status" value="1"/>
</dbReference>
<dbReference type="PROSITE" id="PS50109">
    <property type="entry name" value="HIS_KIN"/>
    <property type="match status" value="1"/>
</dbReference>
<dbReference type="Gene3D" id="3.30.565.10">
    <property type="entry name" value="Histidine kinase-like ATPase, C-terminal domain"/>
    <property type="match status" value="1"/>
</dbReference>
<dbReference type="NCBIfam" id="TIGR00229">
    <property type="entry name" value="sensory_box"/>
    <property type="match status" value="1"/>
</dbReference>